<accession>A0A1I7X5C4</accession>
<dbReference type="Proteomes" id="UP000095283">
    <property type="component" value="Unplaced"/>
</dbReference>
<reference evidence="3" key="1">
    <citation type="submission" date="2016-11" db="UniProtKB">
        <authorList>
            <consortium name="WormBaseParasite"/>
        </authorList>
    </citation>
    <scope>IDENTIFICATION</scope>
</reference>
<evidence type="ECO:0000256" key="1">
    <source>
        <dbReference type="SAM" id="Phobius"/>
    </source>
</evidence>
<feature type="transmembrane region" description="Helical" evidence="1">
    <location>
        <begin position="154"/>
        <end position="174"/>
    </location>
</feature>
<evidence type="ECO:0000313" key="3">
    <source>
        <dbReference type="WBParaSite" id="Hba_12666"/>
    </source>
</evidence>
<organism evidence="2 3">
    <name type="scientific">Heterorhabditis bacteriophora</name>
    <name type="common">Entomopathogenic nematode worm</name>
    <dbReference type="NCBI Taxonomy" id="37862"/>
    <lineage>
        <taxon>Eukaryota</taxon>
        <taxon>Metazoa</taxon>
        <taxon>Ecdysozoa</taxon>
        <taxon>Nematoda</taxon>
        <taxon>Chromadorea</taxon>
        <taxon>Rhabditida</taxon>
        <taxon>Rhabditina</taxon>
        <taxon>Rhabditomorpha</taxon>
        <taxon>Strongyloidea</taxon>
        <taxon>Heterorhabditidae</taxon>
        <taxon>Heterorhabditis</taxon>
    </lineage>
</organism>
<dbReference type="Gene3D" id="1.20.1070.10">
    <property type="entry name" value="Rhodopsin 7-helix transmembrane proteins"/>
    <property type="match status" value="1"/>
</dbReference>
<keyword evidence="1" id="KW-1133">Transmembrane helix</keyword>
<protein>
    <submittedName>
        <fullName evidence="3">G protein-coupled receptor</fullName>
    </submittedName>
</protein>
<keyword evidence="1" id="KW-0812">Transmembrane</keyword>
<name>A0A1I7X5C4_HETBA</name>
<feature type="transmembrane region" description="Helical" evidence="1">
    <location>
        <begin position="77"/>
        <end position="95"/>
    </location>
</feature>
<feature type="transmembrane region" description="Helical" evidence="1">
    <location>
        <begin position="195"/>
        <end position="215"/>
    </location>
</feature>
<keyword evidence="1" id="KW-0472">Membrane</keyword>
<dbReference type="AlphaFoldDB" id="A0A1I7X5C4"/>
<keyword evidence="2" id="KW-1185">Reference proteome</keyword>
<evidence type="ECO:0000313" key="2">
    <source>
        <dbReference type="Proteomes" id="UP000095283"/>
    </source>
</evidence>
<dbReference type="WBParaSite" id="Hba_12666">
    <property type="protein sequence ID" value="Hba_12666"/>
    <property type="gene ID" value="Hba_12666"/>
</dbReference>
<sequence>MSFSCVYDAFSSNNVFKTSLFAVRGVQERCRSLTSNPPALKLRNQYLQVLWDTTPSPSTEQLDLHSSLVGTRGEYSIEYAVFGIISVLCNSMNLTISFSSREIRRKYIYFVALDMGEFVNGISYILVGTGRGAGLLGGYLSTPLTVHGCFYTKYWPHFLILGTELPSFCIILISCERMCAVLRPAAYNRIFMGKYKIGLLLTVPLAGLVRPIFMFPSKLLIARSYVQIETSSNSQISVVVAGLSALGTSGALVVTTQHCAIISSTAIWWDIRNNSLPVSNN</sequence>
<feature type="transmembrane region" description="Helical" evidence="1">
    <location>
        <begin position="235"/>
        <end position="254"/>
    </location>
</feature>
<proteinExistence type="predicted"/>